<dbReference type="Pfam" id="PF13419">
    <property type="entry name" value="HAD_2"/>
    <property type="match status" value="1"/>
</dbReference>
<dbReference type="InterPro" id="IPR006439">
    <property type="entry name" value="HAD-SF_hydro_IA"/>
</dbReference>
<dbReference type="NCBIfam" id="TIGR01509">
    <property type="entry name" value="HAD-SF-IA-v3"/>
    <property type="match status" value="1"/>
</dbReference>
<reference evidence="1 2" key="1">
    <citation type="submission" date="2019-01" db="EMBL/GenBank/DDBJ databases">
        <title>Genome sequencing of strain DFW100M-13.</title>
        <authorList>
            <person name="Heo J."/>
            <person name="Kim S.-J."/>
            <person name="Kim J.-S."/>
            <person name="Hong S.-B."/>
            <person name="Kwon S.-W."/>
        </authorList>
    </citation>
    <scope>NUCLEOTIDE SEQUENCE [LARGE SCALE GENOMIC DNA]</scope>
    <source>
        <strain evidence="1 2">DFW100M-13</strain>
    </source>
</reference>
<evidence type="ECO:0008006" key="3">
    <source>
        <dbReference type="Google" id="ProtNLM"/>
    </source>
</evidence>
<name>A0A4P6EJY7_9MICO</name>
<evidence type="ECO:0000313" key="2">
    <source>
        <dbReference type="Proteomes" id="UP000293995"/>
    </source>
</evidence>
<organism evidence="1 2">
    <name type="scientific">Microbacterium protaetiae</name>
    <dbReference type="NCBI Taxonomy" id="2509458"/>
    <lineage>
        <taxon>Bacteria</taxon>
        <taxon>Bacillati</taxon>
        <taxon>Actinomycetota</taxon>
        <taxon>Actinomycetes</taxon>
        <taxon>Micrococcales</taxon>
        <taxon>Microbacteriaceae</taxon>
        <taxon>Microbacterium</taxon>
    </lineage>
</organism>
<proteinExistence type="predicted"/>
<keyword evidence="2" id="KW-1185">Reference proteome</keyword>
<protein>
    <recommendedName>
        <fullName evidence="3">HAD family phosphatase</fullName>
    </recommendedName>
</protein>
<dbReference type="KEGG" id="mprt:ET475_17110"/>
<dbReference type="OrthoDB" id="9797415at2"/>
<dbReference type="InterPro" id="IPR041492">
    <property type="entry name" value="HAD_2"/>
</dbReference>
<dbReference type="Proteomes" id="UP000293995">
    <property type="component" value="Chromosome"/>
</dbReference>
<dbReference type="InterPro" id="IPR023214">
    <property type="entry name" value="HAD_sf"/>
</dbReference>
<dbReference type="Gene3D" id="3.40.50.1000">
    <property type="entry name" value="HAD superfamily/HAD-like"/>
    <property type="match status" value="1"/>
</dbReference>
<dbReference type="SUPFAM" id="SSF56784">
    <property type="entry name" value="HAD-like"/>
    <property type="match status" value="1"/>
</dbReference>
<accession>A0A4P6EJY7</accession>
<evidence type="ECO:0000313" key="1">
    <source>
        <dbReference type="EMBL" id="QAY61943.1"/>
    </source>
</evidence>
<dbReference type="Gene3D" id="1.10.150.240">
    <property type="entry name" value="Putative phosphatase, domain 2"/>
    <property type="match status" value="1"/>
</dbReference>
<dbReference type="InterPro" id="IPR036412">
    <property type="entry name" value="HAD-like_sf"/>
</dbReference>
<sequence length="203" mass="21821">MLFDIGGVLELADDGVWQKRFSQSLRARSGLDDETFGARVDAADLPRADIESGVESEYWRRLGDALGFDDDTRAAVSAEFWDSYCGVANAELQAYARALPVHVGRAALSNSMDGAREQEERRFGYSRLVNPICYSHEIGAAKPDPTAYAAALSAMDADASDVLFIDDHQVSIDGAAAAGIRGILHSDNATTIAAIESFLATRS</sequence>
<dbReference type="PANTHER" id="PTHR43611:SF3">
    <property type="entry name" value="FLAVIN MONONUCLEOTIDE HYDROLASE 1, CHLOROPLATIC"/>
    <property type="match status" value="1"/>
</dbReference>
<dbReference type="InterPro" id="IPR023198">
    <property type="entry name" value="PGP-like_dom2"/>
</dbReference>
<dbReference type="AlphaFoldDB" id="A0A4P6EJY7"/>
<dbReference type="EMBL" id="CP035494">
    <property type="protein sequence ID" value="QAY61943.1"/>
    <property type="molecule type" value="Genomic_DNA"/>
</dbReference>
<dbReference type="PANTHER" id="PTHR43611">
    <property type="entry name" value="ALPHA-D-GLUCOSE 1-PHOSPHATE PHOSPHATASE"/>
    <property type="match status" value="1"/>
</dbReference>
<gene>
    <name evidence="1" type="ORF">ET475_17110</name>
</gene>